<evidence type="ECO:0000313" key="4">
    <source>
        <dbReference type="Proteomes" id="UP000030655"/>
    </source>
</evidence>
<evidence type="ECO:0000313" key="3">
    <source>
        <dbReference type="EMBL" id="KCZ82421.1"/>
    </source>
</evidence>
<gene>
    <name evidence="3" type="ORF">H312_00079</name>
</gene>
<evidence type="ECO:0000256" key="1">
    <source>
        <dbReference type="SAM" id="MobiDB-lite"/>
    </source>
</evidence>
<dbReference type="AlphaFoldDB" id="A0A059F616"/>
<dbReference type="EMBL" id="KK365130">
    <property type="protein sequence ID" value="KCZ82421.1"/>
    <property type="molecule type" value="Genomic_DNA"/>
</dbReference>
<keyword evidence="2" id="KW-0732">Signal</keyword>
<feature type="signal peptide" evidence="2">
    <location>
        <begin position="1"/>
        <end position="22"/>
    </location>
</feature>
<feature type="region of interest" description="Disordered" evidence="1">
    <location>
        <begin position="25"/>
        <end position="53"/>
    </location>
</feature>
<reference evidence="3 4" key="2">
    <citation type="submission" date="2014-03" db="EMBL/GenBank/DDBJ databases">
        <title>The Genome Sequence of Anncaliia algerae insect isolate PRA339.</title>
        <authorList>
            <consortium name="The Broad Institute Genome Sequencing Platform"/>
            <consortium name="The Broad Institute Genome Sequencing Center for Infectious Disease"/>
            <person name="Cuomo C."/>
            <person name="Becnel J."/>
            <person name="Sanscrainte N."/>
            <person name="Walker B."/>
            <person name="Young S.K."/>
            <person name="Zeng Q."/>
            <person name="Gargeya S."/>
            <person name="Fitzgerald M."/>
            <person name="Haas B."/>
            <person name="Abouelleil A."/>
            <person name="Alvarado L."/>
            <person name="Arachchi H.M."/>
            <person name="Berlin A.M."/>
            <person name="Chapman S.B."/>
            <person name="Dewar J."/>
            <person name="Goldberg J."/>
            <person name="Griggs A."/>
            <person name="Gujja S."/>
            <person name="Hansen M."/>
            <person name="Howarth C."/>
            <person name="Imamovic A."/>
            <person name="Larimer J."/>
            <person name="McCowan C."/>
            <person name="Murphy C."/>
            <person name="Neiman D."/>
            <person name="Pearson M."/>
            <person name="Priest M."/>
            <person name="Roberts A."/>
            <person name="Saif S."/>
            <person name="Shea T."/>
            <person name="Sisk P."/>
            <person name="Sykes S."/>
            <person name="Wortman J."/>
            <person name="Nusbaum C."/>
            <person name="Birren B."/>
        </authorList>
    </citation>
    <scope>NUCLEOTIDE SEQUENCE [LARGE SCALE GENOMIC DNA]</scope>
    <source>
        <strain evidence="3 4">PRA339</strain>
    </source>
</reference>
<dbReference type="Proteomes" id="UP000030655">
    <property type="component" value="Unassembled WGS sequence"/>
</dbReference>
<keyword evidence="4" id="KW-1185">Reference proteome</keyword>
<sequence length="547" mass="64757">MLQTNKFLLFLLAFKVIRLTNNNKNSDIESVTNDSSADQQKTSSKKLGELLTSEQTMSERSVIIKNSKEPMQNVKNNEIPFYQIPEPVQIKFRGRNYFPIIPKHKEKCKSYTAKTGRKRKLDRMELYEKNVNTSLAINDANLACKKGSSNVKDNPFPLNLCTKRINDFNETKKSCDNLSSISLNETNISEPVDSIEAQESSSFSGTCNLIRTLKIDKIIQNEEIYRNQILRPYNSKNYGNAELYRQPTNDMLKRRLNHFKIIEIDYSLTFTYLINSVIKKHKDYRKTNCDYSSFVLKFQEFVDILSGKFEIIPQNVQDKNNLYVLHDEFDRFVKWVKLTHGIHNLYEIKNINHHIKVYKELYNQRLQNENDILDLYLDLFKSPNYNILLRVIPGFNLIYNIKGHISSKTCLIDFIELLQLIICKFEHFRFNHFAINEKQELSLQELHCNSDFNFTISIICIIYREILYTCLHSFEQMIAFENIYFLYFLRAYCNEIYVRLNLDRYFINLNFKEEDLLKKEIQEFINPHKGKLIENLHLELIQKGKKV</sequence>
<evidence type="ECO:0000256" key="2">
    <source>
        <dbReference type="SAM" id="SignalP"/>
    </source>
</evidence>
<name>A0A059F616_9MICR</name>
<feature type="chain" id="PRO_5001576968" evidence="2">
    <location>
        <begin position="23"/>
        <end position="547"/>
    </location>
</feature>
<organism evidence="3 4">
    <name type="scientific">Anncaliia algerae PRA339</name>
    <dbReference type="NCBI Taxonomy" id="1288291"/>
    <lineage>
        <taxon>Eukaryota</taxon>
        <taxon>Fungi</taxon>
        <taxon>Fungi incertae sedis</taxon>
        <taxon>Microsporidia</taxon>
        <taxon>Tubulinosematoidea</taxon>
        <taxon>Tubulinosematidae</taxon>
        <taxon>Anncaliia</taxon>
    </lineage>
</organism>
<accession>A0A059F616</accession>
<dbReference type="VEuPathDB" id="MicrosporidiaDB:H312_00079"/>
<dbReference type="HOGENOM" id="CLU_497779_0_0_1"/>
<feature type="compositionally biased region" description="Polar residues" evidence="1">
    <location>
        <begin position="25"/>
        <end position="42"/>
    </location>
</feature>
<protein>
    <submittedName>
        <fullName evidence="3">Uncharacterized protein</fullName>
    </submittedName>
</protein>
<proteinExistence type="predicted"/>
<dbReference type="OrthoDB" id="10303456at2759"/>
<reference evidence="4" key="1">
    <citation type="submission" date="2013-02" db="EMBL/GenBank/DDBJ databases">
        <authorList>
            <consortium name="The Broad Institute Genome Sequencing Platform"/>
            <person name="Cuomo C."/>
            <person name="Becnel J."/>
            <person name="Sanscrainte N."/>
            <person name="Walker B."/>
            <person name="Young S.K."/>
            <person name="Zeng Q."/>
            <person name="Gargeya S."/>
            <person name="Fitzgerald M."/>
            <person name="Haas B."/>
            <person name="Abouelleil A."/>
            <person name="Alvarado L."/>
            <person name="Arachchi H.M."/>
            <person name="Berlin A.M."/>
            <person name="Chapman S.B."/>
            <person name="Dewar J."/>
            <person name="Goldberg J."/>
            <person name="Griggs A."/>
            <person name="Gujja S."/>
            <person name="Hansen M."/>
            <person name="Howarth C."/>
            <person name="Imamovic A."/>
            <person name="Larimer J."/>
            <person name="McCowan C."/>
            <person name="Murphy C."/>
            <person name="Neiman D."/>
            <person name="Pearson M."/>
            <person name="Priest M."/>
            <person name="Roberts A."/>
            <person name="Saif S."/>
            <person name="Shea T."/>
            <person name="Sisk P."/>
            <person name="Sykes S."/>
            <person name="Wortman J."/>
            <person name="Nusbaum C."/>
            <person name="Birren B."/>
        </authorList>
    </citation>
    <scope>NUCLEOTIDE SEQUENCE [LARGE SCALE GENOMIC DNA]</scope>
    <source>
        <strain evidence="4">PRA339</strain>
    </source>
</reference>